<dbReference type="SMART" id="SM00422">
    <property type="entry name" value="HTH_MERR"/>
    <property type="match status" value="1"/>
</dbReference>
<sequence length="141" mass="16441">MNSKEAAEMFGLTTDTIRYYERVGVIPPIERDKNGYRVYTTRDLNWIYLAKSLRHAGVSIESLIEFATLAQLDGNVDQAQKQILRDQLQEINEKLTEMTQTRDLLQYKIDTYDEHIAKFKSGEATSDNLEELWNVTYDNKK</sequence>
<dbReference type="PANTHER" id="PTHR30204">
    <property type="entry name" value="REDOX-CYCLING DRUG-SENSING TRANSCRIPTIONAL ACTIVATOR SOXR"/>
    <property type="match status" value="1"/>
</dbReference>
<dbReference type="RefSeq" id="WP_086443677.1">
    <property type="nucleotide sequence ID" value="NZ_CP147248.1"/>
</dbReference>
<feature type="domain" description="HTH merR-type" evidence="3">
    <location>
        <begin position="1"/>
        <end position="69"/>
    </location>
</feature>
<evidence type="ECO:0000259" key="3">
    <source>
        <dbReference type="PROSITE" id="PS50937"/>
    </source>
</evidence>
<dbReference type="CDD" id="cd01109">
    <property type="entry name" value="HTH_YyaN"/>
    <property type="match status" value="1"/>
</dbReference>
<evidence type="ECO:0000256" key="1">
    <source>
        <dbReference type="ARBA" id="ARBA00023125"/>
    </source>
</evidence>
<organism evidence="4 5">
    <name type="scientific">Candidatus Enterococcus lemimoniae</name>
    <dbReference type="NCBI Taxonomy" id="1834167"/>
    <lineage>
        <taxon>Bacteria</taxon>
        <taxon>Bacillati</taxon>
        <taxon>Bacillota</taxon>
        <taxon>Bacilli</taxon>
        <taxon>Lactobacillales</taxon>
        <taxon>Enterococcaceae</taxon>
        <taxon>Enterococcus</taxon>
    </lineage>
</organism>
<dbReference type="Gene3D" id="1.10.1660.10">
    <property type="match status" value="1"/>
</dbReference>
<dbReference type="InterPro" id="IPR047057">
    <property type="entry name" value="MerR_fam"/>
</dbReference>
<dbReference type="PROSITE" id="PS50937">
    <property type="entry name" value="HTH_MERR_2"/>
    <property type="match status" value="1"/>
</dbReference>
<reference evidence="5" key="1">
    <citation type="submission" date="2017-05" db="EMBL/GenBank/DDBJ databases">
        <title>The Genome Sequence of EEnterococcus faecalis 9F2_4866.</title>
        <authorList>
            <consortium name="The Broad Institute Genomics Platform"/>
            <consortium name="The Broad Institute Genomic Center for Infectious Diseases"/>
            <person name="Earl A."/>
            <person name="Manson A."/>
            <person name="Schwartman J."/>
            <person name="Gilmore M."/>
            <person name="Abouelleil A."/>
            <person name="Cao P."/>
            <person name="Chapman S."/>
            <person name="Cusick C."/>
            <person name="Shea T."/>
            <person name="Young S."/>
            <person name="Neafsey D."/>
            <person name="Nusbaum C."/>
            <person name="Birren B."/>
        </authorList>
    </citation>
    <scope>NUCLEOTIDE SEQUENCE [LARGE SCALE GENOMIC DNA]</scope>
    <source>
        <strain evidence="5">12C11_DIV0727</strain>
    </source>
</reference>
<dbReference type="Proteomes" id="UP000195080">
    <property type="component" value="Chromosome"/>
</dbReference>
<protein>
    <recommendedName>
        <fullName evidence="3">HTH merR-type domain-containing protein</fullName>
    </recommendedName>
</protein>
<feature type="coiled-coil region" evidence="2">
    <location>
        <begin position="81"/>
        <end position="108"/>
    </location>
</feature>
<gene>
    <name evidence="4" type="ORF">A5866_001933</name>
</gene>
<dbReference type="PANTHER" id="PTHR30204:SF98">
    <property type="entry name" value="HTH-TYPE TRANSCRIPTIONAL REGULATOR ADHR"/>
    <property type="match status" value="1"/>
</dbReference>
<accession>A0ABZ2T9R8</accession>
<keyword evidence="1" id="KW-0238">DNA-binding</keyword>
<dbReference type="InterPro" id="IPR009061">
    <property type="entry name" value="DNA-bd_dom_put_sf"/>
</dbReference>
<evidence type="ECO:0000256" key="2">
    <source>
        <dbReference type="SAM" id="Coils"/>
    </source>
</evidence>
<name>A0ABZ2T9R8_9ENTE</name>
<keyword evidence="5" id="KW-1185">Reference proteome</keyword>
<evidence type="ECO:0000313" key="4">
    <source>
        <dbReference type="EMBL" id="WYJ86849.1"/>
    </source>
</evidence>
<evidence type="ECO:0000313" key="5">
    <source>
        <dbReference type="Proteomes" id="UP000195080"/>
    </source>
</evidence>
<dbReference type="EMBL" id="CP147248">
    <property type="protein sequence ID" value="WYJ86849.1"/>
    <property type="molecule type" value="Genomic_DNA"/>
</dbReference>
<dbReference type="Pfam" id="PF13411">
    <property type="entry name" value="MerR_1"/>
    <property type="match status" value="1"/>
</dbReference>
<dbReference type="SUPFAM" id="SSF46955">
    <property type="entry name" value="Putative DNA-binding domain"/>
    <property type="match status" value="1"/>
</dbReference>
<proteinExistence type="predicted"/>
<keyword evidence="2" id="KW-0175">Coiled coil</keyword>
<dbReference type="InterPro" id="IPR000551">
    <property type="entry name" value="MerR-type_HTH_dom"/>
</dbReference>